<reference evidence="3" key="1">
    <citation type="submission" date="2023-07" db="EMBL/GenBank/DDBJ databases">
        <authorList>
            <person name="Kim M.K."/>
        </authorList>
    </citation>
    <scope>NUCLEOTIDE SEQUENCE</scope>
    <source>
        <strain evidence="3">M29</strain>
    </source>
</reference>
<dbReference type="Proteomes" id="UP001167796">
    <property type="component" value="Unassembled WGS sequence"/>
</dbReference>
<comment type="similarity">
    <text evidence="1">Belongs to the barstar family.</text>
</comment>
<sequence>MTIDLAHIDTKAAFHMLMKRELHFPDWYGVSWDAFWDAIIAVVEMPDTVVLRNWETFAAACPKDMAILRDIIVHYPQEKSGKQLLLAS</sequence>
<dbReference type="RefSeq" id="WP_305011477.1">
    <property type="nucleotide sequence ID" value="NZ_JAUQSX010000004.1"/>
</dbReference>
<dbReference type="InterPro" id="IPR000468">
    <property type="entry name" value="Barstar"/>
</dbReference>
<dbReference type="Pfam" id="PF01337">
    <property type="entry name" value="Barstar"/>
    <property type="match status" value="1"/>
</dbReference>
<dbReference type="Gene3D" id="3.30.370.10">
    <property type="entry name" value="Barstar-like"/>
    <property type="match status" value="1"/>
</dbReference>
<feature type="domain" description="Barstar (barnase inhibitor)" evidence="2">
    <location>
        <begin position="1"/>
        <end position="73"/>
    </location>
</feature>
<accession>A0ABT9AB87</accession>
<evidence type="ECO:0000313" key="3">
    <source>
        <dbReference type="EMBL" id="MDO7846798.1"/>
    </source>
</evidence>
<organism evidence="3 4">
    <name type="scientific">Hymenobacter mellowenesis</name>
    <dbReference type="NCBI Taxonomy" id="3063995"/>
    <lineage>
        <taxon>Bacteria</taxon>
        <taxon>Pseudomonadati</taxon>
        <taxon>Bacteroidota</taxon>
        <taxon>Cytophagia</taxon>
        <taxon>Cytophagales</taxon>
        <taxon>Hymenobacteraceae</taxon>
        <taxon>Hymenobacter</taxon>
    </lineage>
</organism>
<dbReference type="SUPFAM" id="SSF52038">
    <property type="entry name" value="Barstar-related"/>
    <property type="match status" value="1"/>
</dbReference>
<gene>
    <name evidence="3" type="ORF">Q5H92_10555</name>
</gene>
<keyword evidence="4" id="KW-1185">Reference proteome</keyword>
<dbReference type="InterPro" id="IPR035905">
    <property type="entry name" value="Barstar-like_sf"/>
</dbReference>
<dbReference type="EMBL" id="JAUQSX010000004">
    <property type="protein sequence ID" value="MDO7846798.1"/>
    <property type="molecule type" value="Genomic_DNA"/>
</dbReference>
<name>A0ABT9AB87_9BACT</name>
<comment type="caution">
    <text evidence="3">The sequence shown here is derived from an EMBL/GenBank/DDBJ whole genome shotgun (WGS) entry which is preliminary data.</text>
</comment>
<evidence type="ECO:0000259" key="2">
    <source>
        <dbReference type="Pfam" id="PF01337"/>
    </source>
</evidence>
<evidence type="ECO:0000256" key="1">
    <source>
        <dbReference type="ARBA" id="ARBA00006845"/>
    </source>
</evidence>
<evidence type="ECO:0000313" key="4">
    <source>
        <dbReference type="Proteomes" id="UP001167796"/>
    </source>
</evidence>
<proteinExistence type="inferred from homology"/>
<protein>
    <submittedName>
        <fullName evidence="3">Barstar family protein</fullName>
    </submittedName>
</protein>